<dbReference type="PANTHER" id="PTHR34137">
    <property type="entry name" value="EXODEOXYRIBONUCLEASE 7 SMALL SUBUNIT"/>
    <property type="match status" value="1"/>
</dbReference>
<accession>A0A1Q2D7X4</accession>
<dbReference type="Proteomes" id="UP000188246">
    <property type="component" value="Chromosome"/>
</dbReference>
<dbReference type="NCBIfam" id="TIGR01280">
    <property type="entry name" value="xseB"/>
    <property type="match status" value="1"/>
</dbReference>
<keyword evidence="8" id="KW-1185">Reference proteome</keyword>
<dbReference type="EMBL" id="CP019609">
    <property type="protein sequence ID" value="AQP54410.1"/>
    <property type="molecule type" value="Genomic_DNA"/>
</dbReference>
<evidence type="ECO:0000256" key="5">
    <source>
        <dbReference type="ARBA" id="ARBA00022839"/>
    </source>
</evidence>
<dbReference type="InterPro" id="IPR037004">
    <property type="entry name" value="Exonuc_VII_ssu_sf"/>
</dbReference>
<dbReference type="HAMAP" id="MF_00337">
    <property type="entry name" value="Exonuc_7_S"/>
    <property type="match status" value="1"/>
</dbReference>
<comment type="subunit">
    <text evidence="6">Heterooligomer composed of large and small subunits.</text>
</comment>
<dbReference type="EC" id="3.1.11.6" evidence="6"/>
<evidence type="ECO:0000313" key="7">
    <source>
        <dbReference type="EMBL" id="AQP54410.1"/>
    </source>
</evidence>
<protein>
    <recommendedName>
        <fullName evidence="6">Exodeoxyribonuclease 7 small subunit</fullName>
        <ecNumber evidence="6">3.1.11.6</ecNumber>
    </recommendedName>
    <alternativeName>
        <fullName evidence="6">Exodeoxyribonuclease VII small subunit</fullName>
        <shortName evidence="6">Exonuclease VII small subunit</shortName>
    </alternativeName>
</protein>
<keyword evidence="2 6" id="KW-0963">Cytoplasm</keyword>
<gene>
    <name evidence="6" type="primary">xseB</name>
    <name evidence="7" type="ORF">BW732_09340</name>
</gene>
<evidence type="ECO:0000256" key="2">
    <source>
        <dbReference type="ARBA" id="ARBA00022490"/>
    </source>
</evidence>
<evidence type="ECO:0000313" key="8">
    <source>
        <dbReference type="Proteomes" id="UP000188246"/>
    </source>
</evidence>
<dbReference type="STRING" id="633807.BW732_09340"/>
<dbReference type="Pfam" id="PF02609">
    <property type="entry name" value="Exonuc_VII_S"/>
    <property type="match status" value="1"/>
</dbReference>
<keyword evidence="4 6" id="KW-0378">Hydrolase</keyword>
<evidence type="ECO:0000256" key="6">
    <source>
        <dbReference type="HAMAP-Rule" id="MF_00337"/>
    </source>
</evidence>
<dbReference type="GO" id="GO:0008855">
    <property type="term" value="F:exodeoxyribonuclease VII activity"/>
    <property type="evidence" value="ECO:0007669"/>
    <property type="project" value="UniProtKB-UniRule"/>
</dbReference>
<reference evidence="7 8" key="1">
    <citation type="journal article" date="2010" name="Int. J. Syst. Evol. Microbiol.">
        <title>Vagococcus penaei sp. nov., isolated from spoilage microbiota of cooked shrimp (Penaeus vannamei).</title>
        <authorList>
            <person name="Jaffres E."/>
            <person name="Prevost H."/>
            <person name="Rossero A."/>
            <person name="Joffraud J.J."/>
            <person name="Dousset X."/>
        </authorList>
    </citation>
    <scope>NUCLEOTIDE SEQUENCE [LARGE SCALE GENOMIC DNA]</scope>
    <source>
        <strain evidence="7 8">CD276</strain>
    </source>
</reference>
<dbReference type="InterPro" id="IPR003761">
    <property type="entry name" value="Exonuc_VII_S"/>
</dbReference>
<proteinExistence type="inferred from homology"/>
<comment type="catalytic activity">
    <reaction evidence="6">
        <text>Exonucleolytic cleavage in either 5'- to 3'- or 3'- to 5'-direction to yield nucleoside 5'-phosphates.</text>
        <dbReference type="EC" id="3.1.11.6"/>
    </reaction>
</comment>
<sequence length="75" mass="8354">MANKKKTFEESLGELEKIVQRLETGDVPLEEALAQFKEGIELSQLCQKTLSEAETTLTKMMTTDGEEVNFDTEGA</sequence>
<comment type="subcellular location">
    <subcellularLocation>
        <location evidence="6">Cytoplasm</location>
    </subcellularLocation>
</comment>
<dbReference type="AlphaFoldDB" id="A0A1Q2D7X4"/>
<evidence type="ECO:0000256" key="4">
    <source>
        <dbReference type="ARBA" id="ARBA00022801"/>
    </source>
</evidence>
<dbReference type="PIRSF" id="PIRSF006488">
    <property type="entry name" value="Exonuc_VII_S"/>
    <property type="match status" value="1"/>
</dbReference>
<keyword evidence="5 6" id="KW-0269">Exonuclease</keyword>
<dbReference type="Gene3D" id="1.10.287.1040">
    <property type="entry name" value="Exonuclease VII, small subunit"/>
    <property type="match status" value="1"/>
</dbReference>
<dbReference type="OrthoDB" id="9798666at2"/>
<keyword evidence="3 6" id="KW-0540">Nuclease</keyword>
<evidence type="ECO:0000256" key="1">
    <source>
        <dbReference type="ARBA" id="ARBA00009998"/>
    </source>
</evidence>
<dbReference type="GO" id="GO:0005829">
    <property type="term" value="C:cytosol"/>
    <property type="evidence" value="ECO:0007669"/>
    <property type="project" value="TreeGrafter"/>
</dbReference>
<dbReference type="GO" id="GO:0009318">
    <property type="term" value="C:exodeoxyribonuclease VII complex"/>
    <property type="evidence" value="ECO:0007669"/>
    <property type="project" value="UniProtKB-UniRule"/>
</dbReference>
<comment type="similarity">
    <text evidence="1 6">Belongs to the XseB family.</text>
</comment>
<dbReference type="SUPFAM" id="SSF116842">
    <property type="entry name" value="XseB-like"/>
    <property type="match status" value="1"/>
</dbReference>
<comment type="function">
    <text evidence="6">Bidirectionally degrades single-stranded DNA into large acid-insoluble oligonucleotides, which are then degraded further into small acid-soluble oligonucleotides.</text>
</comment>
<dbReference type="KEGG" id="vpi:BW732_09340"/>
<dbReference type="NCBIfam" id="NF002138">
    <property type="entry name" value="PRK00977.1-2"/>
    <property type="match status" value="1"/>
</dbReference>
<organism evidence="7 8">
    <name type="scientific">Vagococcus penaei</name>
    <dbReference type="NCBI Taxonomy" id="633807"/>
    <lineage>
        <taxon>Bacteria</taxon>
        <taxon>Bacillati</taxon>
        <taxon>Bacillota</taxon>
        <taxon>Bacilli</taxon>
        <taxon>Lactobacillales</taxon>
        <taxon>Enterococcaceae</taxon>
        <taxon>Vagococcus</taxon>
    </lineage>
</organism>
<evidence type="ECO:0000256" key="3">
    <source>
        <dbReference type="ARBA" id="ARBA00022722"/>
    </source>
</evidence>
<name>A0A1Q2D7X4_9ENTE</name>
<dbReference type="GO" id="GO:0006308">
    <property type="term" value="P:DNA catabolic process"/>
    <property type="evidence" value="ECO:0007669"/>
    <property type="project" value="UniProtKB-UniRule"/>
</dbReference>
<dbReference type="RefSeq" id="WP_077276488.1">
    <property type="nucleotide sequence ID" value="NZ_CP019609.1"/>
</dbReference>
<dbReference type="PANTHER" id="PTHR34137:SF1">
    <property type="entry name" value="EXODEOXYRIBONUCLEASE 7 SMALL SUBUNIT"/>
    <property type="match status" value="1"/>
</dbReference>